<dbReference type="InterPro" id="IPR012944">
    <property type="entry name" value="SusD_RagB_dom"/>
</dbReference>
<reference evidence="8 9" key="1">
    <citation type="submission" date="2020-08" db="EMBL/GenBank/DDBJ databases">
        <title>Genome public.</title>
        <authorList>
            <person name="Liu C."/>
            <person name="Sun Q."/>
        </authorList>
    </citation>
    <scope>NUCLEOTIDE SEQUENCE [LARGE SCALE GENOMIC DNA]</scope>
    <source>
        <strain evidence="8 9">NSJ-56</strain>
    </source>
</reference>
<accession>A0ABR7D5D3</accession>
<feature type="domain" description="SusD-like N-terminal" evidence="7">
    <location>
        <begin position="112"/>
        <end position="217"/>
    </location>
</feature>
<feature type="domain" description="RagB/SusD" evidence="6">
    <location>
        <begin position="378"/>
        <end position="502"/>
    </location>
</feature>
<dbReference type="Pfam" id="PF14322">
    <property type="entry name" value="SusD-like_3"/>
    <property type="match status" value="1"/>
</dbReference>
<evidence type="ECO:0000256" key="1">
    <source>
        <dbReference type="ARBA" id="ARBA00004442"/>
    </source>
</evidence>
<comment type="subcellular location">
    <subcellularLocation>
        <location evidence="1">Cell outer membrane</location>
    </subcellularLocation>
</comment>
<keyword evidence="3" id="KW-0732">Signal</keyword>
<dbReference type="InterPro" id="IPR011990">
    <property type="entry name" value="TPR-like_helical_dom_sf"/>
</dbReference>
<comment type="caution">
    <text evidence="8">The sequence shown here is derived from an EMBL/GenBank/DDBJ whole genome shotgun (WGS) entry which is preliminary data.</text>
</comment>
<evidence type="ECO:0000256" key="5">
    <source>
        <dbReference type="ARBA" id="ARBA00023237"/>
    </source>
</evidence>
<name>A0ABR7D5D3_9BACT</name>
<dbReference type="Gene3D" id="1.25.40.390">
    <property type="match status" value="1"/>
</dbReference>
<keyword evidence="9" id="KW-1185">Reference proteome</keyword>
<dbReference type="RefSeq" id="WP_186978240.1">
    <property type="nucleotide sequence ID" value="NZ_JACOOH010000009.1"/>
</dbReference>
<evidence type="ECO:0000313" key="9">
    <source>
        <dbReference type="Proteomes" id="UP000646484"/>
    </source>
</evidence>
<dbReference type="SUPFAM" id="SSF48452">
    <property type="entry name" value="TPR-like"/>
    <property type="match status" value="1"/>
</dbReference>
<dbReference type="Proteomes" id="UP000646484">
    <property type="component" value="Unassembled WGS sequence"/>
</dbReference>
<evidence type="ECO:0000256" key="4">
    <source>
        <dbReference type="ARBA" id="ARBA00023136"/>
    </source>
</evidence>
<dbReference type="Pfam" id="PF07980">
    <property type="entry name" value="SusD_RagB"/>
    <property type="match status" value="1"/>
</dbReference>
<evidence type="ECO:0000259" key="6">
    <source>
        <dbReference type="Pfam" id="PF07980"/>
    </source>
</evidence>
<evidence type="ECO:0000313" key="8">
    <source>
        <dbReference type="EMBL" id="MBC5623178.1"/>
    </source>
</evidence>
<proteinExistence type="inferred from homology"/>
<gene>
    <name evidence="8" type="ORF">H8S64_18955</name>
</gene>
<evidence type="ECO:0000259" key="7">
    <source>
        <dbReference type="Pfam" id="PF14322"/>
    </source>
</evidence>
<sequence>MKRILLFILTIGLCMTGCKDFLDMPPKNVKVIYTTEDVKEAMSLFLYATANSNAGGYNQMVSYNLVYYAGGRIIYPFSRYVNICAAMASDDVEMLGFVNQNTDSPARGGYTYRNEFSEIRNWESYRFANQTWKATFLAVGYLNNVLNDLSKVPDYDKTEHERISGEARVIRAYYLFRLNALFAPYDNNNYGIPMTFDAEVTSGSARWKQTDIYKTLIHELTEVLEYETVPKISWNIFYNERIIKAILAQIYQYKAESCAGEPDDWSKAETYAREARDGARIENTVDEQKELNYAPADQAYYTLDKPHQFALLRIAHPGDGGNNYAPWGTPSDPQQRVNPELFAMYDAEDIRVSVFFKIINNTPYWVKLQSRGSVDVCSETHPLFRYSDLLLIEAEAKARQNAPEALLLLNEFKSSKIPGYAGFQGSNVLDEILRERRKEFALEEQMRWLDMKRLRVSVTREALDDDNMSQFYTLEANDYRYALPIPEEAELMYNNISQNPGWPASKED</sequence>
<evidence type="ECO:0000256" key="3">
    <source>
        <dbReference type="ARBA" id="ARBA00022729"/>
    </source>
</evidence>
<organism evidence="8 9">
    <name type="scientific">Butyricimonas hominis</name>
    <dbReference type="NCBI Taxonomy" id="2763032"/>
    <lineage>
        <taxon>Bacteria</taxon>
        <taxon>Pseudomonadati</taxon>
        <taxon>Bacteroidota</taxon>
        <taxon>Bacteroidia</taxon>
        <taxon>Bacteroidales</taxon>
        <taxon>Odoribacteraceae</taxon>
        <taxon>Butyricimonas</taxon>
    </lineage>
</organism>
<keyword evidence="4" id="KW-0472">Membrane</keyword>
<keyword evidence="5" id="KW-0998">Cell outer membrane</keyword>
<dbReference type="EMBL" id="JACOOH010000009">
    <property type="protein sequence ID" value="MBC5623178.1"/>
    <property type="molecule type" value="Genomic_DNA"/>
</dbReference>
<comment type="similarity">
    <text evidence="2">Belongs to the SusD family.</text>
</comment>
<dbReference type="InterPro" id="IPR033985">
    <property type="entry name" value="SusD-like_N"/>
</dbReference>
<protein>
    <submittedName>
        <fullName evidence="8">RagB/SusD family nutrient uptake outer membrane protein</fullName>
    </submittedName>
</protein>
<evidence type="ECO:0000256" key="2">
    <source>
        <dbReference type="ARBA" id="ARBA00006275"/>
    </source>
</evidence>